<evidence type="ECO:0000256" key="2">
    <source>
        <dbReference type="ARBA" id="ARBA00022980"/>
    </source>
</evidence>
<evidence type="ECO:0000256" key="4">
    <source>
        <dbReference type="SAM" id="MobiDB-lite"/>
    </source>
</evidence>
<keyword evidence="2" id="KW-0689">Ribosomal protein</keyword>
<comment type="caution">
    <text evidence="6">The sequence shown here is derived from an EMBL/GenBank/DDBJ whole genome shotgun (WGS) entry which is preliminary data.</text>
</comment>
<feature type="domain" description="Large ribosomal subunit protein uL15/eL18" evidence="5">
    <location>
        <begin position="178"/>
        <end position="251"/>
    </location>
</feature>
<dbReference type="PANTHER" id="PTHR12934">
    <property type="entry name" value="50S RIBOSOMAL PROTEIN L15"/>
    <property type="match status" value="1"/>
</dbReference>
<feature type="region of interest" description="Disordered" evidence="4">
    <location>
        <begin position="64"/>
        <end position="144"/>
    </location>
</feature>
<gene>
    <name evidence="6" type="ORF">HYH03_007216</name>
</gene>
<dbReference type="Proteomes" id="UP000612055">
    <property type="component" value="Unassembled WGS sequence"/>
</dbReference>
<dbReference type="OrthoDB" id="361383at2759"/>
<evidence type="ECO:0000256" key="3">
    <source>
        <dbReference type="ARBA" id="ARBA00023274"/>
    </source>
</evidence>
<dbReference type="PANTHER" id="PTHR12934:SF11">
    <property type="entry name" value="LARGE RIBOSOMAL SUBUNIT PROTEIN UL15M"/>
    <property type="match status" value="1"/>
</dbReference>
<evidence type="ECO:0000313" key="6">
    <source>
        <dbReference type="EMBL" id="KAG2494701.1"/>
    </source>
</evidence>
<dbReference type="GO" id="GO:0005762">
    <property type="term" value="C:mitochondrial large ribosomal subunit"/>
    <property type="evidence" value="ECO:0007669"/>
    <property type="project" value="TreeGrafter"/>
</dbReference>
<dbReference type="InterPro" id="IPR030878">
    <property type="entry name" value="Ribosomal_uL15"/>
</dbReference>
<name>A0A835Y2F8_9CHLO</name>
<keyword evidence="3" id="KW-0687">Ribonucleoprotein</keyword>
<dbReference type="GO" id="GO:0006412">
    <property type="term" value="P:translation"/>
    <property type="evidence" value="ECO:0007669"/>
    <property type="project" value="InterPro"/>
</dbReference>
<dbReference type="HAMAP" id="MF_01341">
    <property type="entry name" value="Ribosomal_uL15"/>
    <property type="match status" value="1"/>
</dbReference>
<sequence length="309" mass="32908">MSRAATSLLVRLGAACQRSLGVALADTAAAPSCSYTTFAAGALSAHAPALRLCSLASSGASPSWLPSSGAGTRGPSGLAAWPASTRGFASGGDPRPEAPEYFVGLGNLRDNPGATRQRIRVGRGDSGRRNKYGGRGMKGQKAHGRGPHILFDGGQLHWLKFPVTRQRPSYEVLYAQLGLSRVAEFVALGLLDPSRTITMKHLYDSGCVTSNIKYGVMLYGKARLSYPLDLQVTACAPESRASVEAAGGRVTRVYYTREGLGAVLHPEKFTERRLPLPLPPPRWHPRHDAKFDAIGLIPPAVQHVQATAM</sequence>
<dbReference type="Gene3D" id="3.100.10.10">
    <property type="match status" value="1"/>
</dbReference>
<evidence type="ECO:0000259" key="5">
    <source>
        <dbReference type="Pfam" id="PF00828"/>
    </source>
</evidence>
<dbReference type="InterPro" id="IPR036227">
    <property type="entry name" value="Ribosomal_uL15/eL18_sf"/>
</dbReference>
<dbReference type="InterPro" id="IPR021131">
    <property type="entry name" value="Ribosomal_uL15/eL18"/>
</dbReference>
<dbReference type="Pfam" id="PF00828">
    <property type="entry name" value="Ribosomal_L27A"/>
    <property type="match status" value="1"/>
</dbReference>
<proteinExistence type="inferred from homology"/>
<organism evidence="6 7">
    <name type="scientific">Edaphochlamys debaryana</name>
    <dbReference type="NCBI Taxonomy" id="47281"/>
    <lineage>
        <taxon>Eukaryota</taxon>
        <taxon>Viridiplantae</taxon>
        <taxon>Chlorophyta</taxon>
        <taxon>core chlorophytes</taxon>
        <taxon>Chlorophyceae</taxon>
        <taxon>CS clade</taxon>
        <taxon>Chlamydomonadales</taxon>
        <taxon>Chlamydomonadales incertae sedis</taxon>
        <taxon>Edaphochlamys</taxon>
    </lineage>
</organism>
<evidence type="ECO:0000256" key="1">
    <source>
        <dbReference type="ARBA" id="ARBA00007320"/>
    </source>
</evidence>
<evidence type="ECO:0000313" key="7">
    <source>
        <dbReference type="Proteomes" id="UP000612055"/>
    </source>
</evidence>
<accession>A0A835Y2F8</accession>
<dbReference type="SUPFAM" id="SSF52080">
    <property type="entry name" value="Ribosomal proteins L15p and L18e"/>
    <property type="match status" value="1"/>
</dbReference>
<keyword evidence="7" id="KW-1185">Reference proteome</keyword>
<reference evidence="6" key="1">
    <citation type="journal article" date="2020" name="bioRxiv">
        <title>Comparative genomics of Chlamydomonas.</title>
        <authorList>
            <person name="Craig R.J."/>
            <person name="Hasan A.R."/>
            <person name="Ness R.W."/>
            <person name="Keightley P.D."/>
        </authorList>
    </citation>
    <scope>NUCLEOTIDE SEQUENCE</scope>
    <source>
        <strain evidence="6">CCAP 11/70</strain>
    </source>
</reference>
<dbReference type="EMBL" id="JAEHOE010000029">
    <property type="protein sequence ID" value="KAG2494701.1"/>
    <property type="molecule type" value="Genomic_DNA"/>
</dbReference>
<dbReference type="InterPro" id="IPR005749">
    <property type="entry name" value="Ribosomal_uL15_bac-type"/>
</dbReference>
<comment type="similarity">
    <text evidence="1">Belongs to the universal ribosomal protein uL15 family.</text>
</comment>
<dbReference type="GO" id="GO:0003735">
    <property type="term" value="F:structural constituent of ribosome"/>
    <property type="evidence" value="ECO:0007669"/>
    <property type="project" value="InterPro"/>
</dbReference>
<dbReference type="AlphaFoldDB" id="A0A835Y2F8"/>
<protein>
    <recommendedName>
        <fullName evidence="5">Large ribosomal subunit protein uL15/eL18 domain-containing protein</fullName>
    </recommendedName>
</protein>